<organism evidence="1 2">
    <name type="scientific">Eubacterium ramulus</name>
    <dbReference type="NCBI Taxonomy" id="39490"/>
    <lineage>
        <taxon>Bacteria</taxon>
        <taxon>Bacillati</taxon>
        <taxon>Bacillota</taxon>
        <taxon>Clostridia</taxon>
        <taxon>Eubacteriales</taxon>
        <taxon>Eubacteriaceae</taxon>
        <taxon>Eubacterium</taxon>
    </lineage>
</organism>
<dbReference type="Proteomes" id="UP000431304">
    <property type="component" value="Unassembled WGS sequence"/>
</dbReference>
<comment type="caution">
    <text evidence="1">The sequence shown here is derived from an EMBL/GenBank/DDBJ whole genome shotgun (WGS) entry which is preliminary data.</text>
</comment>
<dbReference type="EMBL" id="WKRA01000005">
    <property type="protein sequence ID" value="MSD15347.1"/>
    <property type="molecule type" value="Genomic_DNA"/>
</dbReference>
<evidence type="ECO:0000313" key="2">
    <source>
        <dbReference type="Proteomes" id="UP000431304"/>
    </source>
</evidence>
<dbReference type="AlphaFoldDB" id="A0A844DV35"/>
<gene>
    <name evidence="1" type="ORF">GKE72_04540</name>
</gene>
<protein>
    <submittedName>
        <fullName evidence="1">Uncharacterized protein</fullName>
    </submittedName>
</protein>
<accession>A0A844DV35</accession>
<sequence length="136" mass="15402">MSIIKKKSGLLMYQKKSAEYMEKIKTTPYPDWKSLHQDLYGFILSKYILLGDVTDIYDLTELAELSVAKTIQMPKEDSKQLDGAHSCEGTTSAMNKKVLLLMALQKGLNIKFSAQNTANLTDTRLIAQEVWKLLNL</sequence>
<proteinExistence type="predicted"/>
<reference evidence="1 2" key="1">
    <citation type="journal article" date="2019" name="Nat. Med.">
        <title>A library of human gut bacterial isolates paired with longitudinal multiomics data enables mechanistic microbiome research.</title>
        <authorList>
            <person name="Poyet M."/>
            <person name="Groussin M."/>
            <person name="Gibbons S.M."/>
            <person name="Avila-Pacheco J."/>
            <person name="Jiang X."/>
            <person name="Kearney S.M."/>
            <person name="Perrotta A.R."/>
            <person name="Berdy B."/>
            <person name="Zhao S."/>
            <person name="Lieberman T.D."/>
            <person name="Swanson P.K."/>
            <person name="Smith M."/>
            <person name="Roesemann S."/>
            <person name="Alexander J.E."/>
            <person name="Rich S.A."/>
            <person name="Livny J."/>
            <person name="Vlamakis H."/>
            <person name="Clish C."/>
            <person name="Bullock K."/>
            <person name="Deik A."/>
            <person name="Scott J."/>
            <person name="Pierce K.A."/>
            <person name="Xavier R.J."/>
            <person name="Alm E.J."/>
        </authorList>
    </citation>
    <scope>NUCLEOTIDE SEQUENCE [LARGE SCALE GENOMIC DNA]</scope>
    <source>
        <strain evidence="1 2">BIOML-A3</strain>
    </source>
</reference>
<evidence type="ECO:0000313" key="1">
    <source>
        <dbReference type="EMBL" id="MSD15347.1"/>
    </source>
</evidence>
<name>A0A844DV35_EUBRA</name>